<organism evidence="1 2">
    <name type="scientific">Micromonospora olivasterospora</name>
    <dbReference type="NCBI Taxonomy" id="1880"/>
    <lineage>
        <taxon>Bacteria</taxon>
        <taxon>Bacillati</taxon>
        <taxon>Actinomycetota</taxon>
        <taxon>Actinomycetes</taxon>
        <taxon>Micromonosporales</taxon>
        <taxon>Micromonosporaceae</taxon>
        <taxon>Micromonospora</taxon>
    </lineage>
</organism>
<evidence type="ECO:0000313" key="1">
    <source>
        <dbReference type="EMBL" id="TWH69788.1"/>
    </source>
</evidence>
<evidence type="ECO:0000313" key="2">
    <source>
        <dbReference type="Proteomes" id="UP000319825"/>
    </source>
</evidence>
<keyword evidence="2" id="KW-1185">Reference proteome</keyword>
<dbReference type="EMBL" id="VLKE01000001">
    <property type="protein sequence ID" value="TWH69788.1"/>
    <property type="molecule type" value="Genomic_DNA"/>
</dbReference>
<reference evidence="1 2" key="1">
    <citation type="submission" date="2019-07" db="EMBL/GenBank/DDBJ databases">
        <title>R&amp;d 2014.</title>
        <authorList>
            <person name="Klenk H.-P."/>
        </authorList>
    </citation>
    <scope>NUCLEOTIDE SEQUENCE [LARGE SCALE GENOMIC DNA]</scope>
    <source>
        <strain evidence="1 2">DSM 43868</strain>
    </source>
</reference>
<proteinExistence type="predicted"/>
<comment type="caution">
    <text evidence="1">The sequence shown here is derived from an EMBL/GenBank/DDBJ whole genome shotgun (WGS) entry which is preliminary data.</text>
</comment>
<sequence>MPPTVNQQAVVGEFLKKRSSRVPTFWRPLSDGCVPSEPKSDRVSGYGLECRAKYS</sequence>
<accession>A0A562IG38</accession>
<dbReference type="Proteomes" id="UP000319825">
    <property type="component" value="Unassembled WGS sequence"/>
</dbReference>
<protein>
    <submittedName>
        <fullName evidence="1">Uncharacterized protein</fullName>
    </submittedName>
</protein>
<name>A0A562IG38_MICOL</name>
<dbReference type="AlphaFoldDB" id="A0A562IG38"/>
<gene>
    <name evidence="1" type="ORF">JD77_04802</name>
</gene>